<evidence type="ECO:0000256" key="1">
    <source>
        <dbReference type="ARBA" id="ARBA00002501"/>
    </source>
</evidence>
<evidence type="ECO:0000256" key="2">
    <source>
        <dbReference type="ARBA" id="ARBA00004141"/>
    </source>
</evidence>
<dbReference type="PANTHER" id="PTHR19317">
    <property type="entry name" value="PRENYLATED RAB ACCEPTOR 1-RELATED"/>
    <property type="match status" value="1"/>
</dbReference>
<reference evidence="10 12" key="2">
    <citation type="submission" date="2015-12" db="EMBL/GenBank/DDBJ databases">
        <title>Update maize B73 reference genome by single molecule sequencing technologies.</title>
        <authorList>
            <consortium name="Maize Genome Sequencing Project"/>
            <person name="Ware D."/>
        </authorList>
    </citation>
    <scope>NUCLEOTIDE SEQUENCE [LARGE SCALE GENOMIC DNA]</scope>
    <source>
        <strain evidence="12">cv. B73</strain>
        <tissue evidence="10">Seedling</tissue>
    </source>
</reference>
<evidence type="ECO:0000256" key="4">
    <source>
        <dbReference type="ARBA" id="ARBA00022692"/>
    </source>
</evidence>
<dbReference type="GO" id="GO:0005794">
    <property type="term" value="C:Golgi apparatus"/>
    <property type="evidence" value="ECO:0000318"/>
    <property type="project" value="GO_Central"/>
</dbReference>
<comment type="function">
    <text evidence="1 7">May be involved in both secretory and endocytic intracellular trafficking in the endosomal/prevacuolar compartments.</text>
</comment>
<evidence type="ECO:0000313" key="9">
    <source>
        <dbReference type="EMBL" id="ACG28161.1"/>
    </source>
</evidence>
<sequence>MPSSTASWSRYGAVPTSPPSPPPPPPQLRPEDDAAGGEAAPSPSVSATAAEAGVAFFSRARAFAGAGRPRAWREVLDPTAFSRPESCGEARARARRNLAYFRANYALAALALVFLGLVYRPVSMLVFLALFVAWLGLYFGRGDRGPLVCLRREVDDRAVLAALSAATALAVALTRAGINLLVSLAVAAVAVGLHAAFRVNLYVDETDAFDVAGTSFTDSRYGYALPR</sequence>
<dbReference type="KEGG" id="zma:100280819"/>
<keyword evidence="6 7" id="KW-0472">Membrane</keyword>
<dbReference type="EMBL" id="CM007647">
    <property type="protein sequence ID" value="ONM10345.1"/>
    <property type="molecule type" value="Genomic_DNA"/>
</dbReference>
<feature type="region of interest" description="Disordered" evidence="8">
    <location>
        <begin position="1"/>
        <end position="44"/>
    </location>
</feature>
<evidence type="ECO:0000313" key="12">
    <source>
        <dbReference type="Proteomes" id="UP000007305"/>
    </source>
</evidence>
<dbReference type="Gramene" id="Zm00001eb061000_T001">
    <property type="protein sequence ID" value="Zm00001eb061000_P001"/>
    <property type="gene ID" value="Zm00001eb061000"/>
</dbReference>
<protein>
    <recommendedName>
        <fullName evidence="7">PRA1 family protein</fullName>
    </recommendedName>
</protein>
<dbReference type="Pfam" id="PF03208">
    <property type="entry name" value="PRA1"/>
    <property type="match status" value="1"/>
</dbReference>
<gene>
    <name evidence="11" type="primary">LOC100280819</name>
    <name evidence="10" type="ORF">ZEAMMB73_Zm00001d034469</name>
</gene>
<dbReference type="GO" id="GO:0016192">
    <property type="term" value="P:vesicle-mediated transport"/>
    <property type="evidence" value="ECO:0000318"/>
    <property type="project" value="GO_Central"/>
</dbReference>
<evidence type="ECO:0000256" key="3">
    <source>
        <dbReference type="ARBA" id="ARBA00006483"/>
    </source>
</evidence>
<dbReference type="OMA" id="NANYFRV"/>
<dbReference type="GO" id="GO:0016020">
    <property type="term" value="C:membrane"/>
    <property type="evidence" value="ECO:0007669"/>
    <property type="project" value="UniProtKB-SubCell"/>
</dbReference>
<dbReference type="EMBL" id="EU956043">
    <property type="protein sequence ID" value="ACG28161.1"/>
    <property type="molecule type" value="mRNA"/>
</dbReference>
<comment type="similarity">
    <text evidence="3 7">Belongs to the PRA1 family.</text>
</comment>
<dbReference type="GO" id="GO:0005783">
    <property type="term" value="C:endoplasmic reticulum"/>
    <property type="evidence" value="ECO:0000318"/>
    <property type="project" value="GO_Central"/>
</dbReference>
<organism evidence="9">
    <name type="scientific">Zea mays</name>
    <name type="common">Maize</name>
    <dbReference type="NCBI Taxonomy" id="4577"/>
    <lineage>
        <taxon>Eukaryota</taxon>
        <taxon>Viridiplantae</taxon>
        <taxon>Streptophyta</taxon>
        <taxon>Embryophyta</taxon>
        <taxon>Tracheophyta</taxon>
        <taxon>Spermatophyta</taxon>
        <taxon>Magnoliopsida</taxon>
        <taxon>Liliopsida</taxon>
        <taxon>Poales</taxon>
        <taxon>Poaceae</taxon>
        <taxon>PACMAD clade</taxon>
        <taxon>Panicoideae</taxon>
        <taxon>Andropogonodae</taxon>
        <taxon>Andropogoneae</taxon>
        <taxon>Tripsacinae</taxon>
        <taxon>Zea</taxon>
    </lineage>
</organism>
<dbReference type="InterPro" id="IPR004895">
    <property type="entry name" value="Prenylated_rab_accept_PRA1"/>
</dbReference>
<keyword evidence="12" id="KW-1185">Reference proteome</keyword>
<feature type="transmembrane region" description="Helical" evidence="7">
    <location>
        <begin position="178"/>
        <end position="197"/>
    </location>
</feature>
<dbReference type="FunCoup" id="B6STH8">
    <property type="interactions" value="1459"/>
</dbReference>
<dbReference type="ExpressionAtlas" id="B6STH8">
    <property type="expression patterns" value="baseline"/>
</dbReference>
<dbReference type="EnsemblPlants" id="Zm00001eb061000_T001">
    <property type="protein sequence ID" value="Zm00001eb061000_P001"/>
    <property type="gene ID" value="Zm00001eb061000"/>
</dbReference>
<dbReference type="OrthoDB" id="63113at2759"/>
<keyword evidence="5 7" id="KW-1133">Transmembrane helix</keyword>
<comment type="subcellular location">
    <subcellularLocation>
        <location evidence="2 7">Membrane</location>
        <topology evidence="2 7">Multi-pass membrane protein</topology>
    </subcellularLocation>
</comment>
<evidence type="ECO:0000313" key="10">
    <source>
        <dbReference type="EMBL" id="ONM10345.1"/>
    </source>
</evidence>
<feature type="transmembrane region" description="Helical" evidence="7">
    <location>
        <begin position="99"/>
        <end position="119"/>
    </location>
</feature>
<dbReference type="PANTHER" id="PTHR19317:SF84">
    <property type="entry name" value="PRA1 FAMILY PROTEIN"/>
    <property type="match status" value="1"/>
</dbReference>
<feature type="compositionally biased region" description="Pro residues" evidence="8">
    <location>
        <begin position="16"/>
        <end position="28"/>
    </location>
</feature>
<keyword evidence="7" id="KW-0813">Transport</keyword>
<evidence type="ECO:0000256" key="6">
    <source>
        <dbReference type="ARBA" id="ARBA00023136"/>
    </source>
</evidence>
<name>B6STH8_MAIZE</name>
<dbReference type="Proteomes" id="UP000007305">
    <property type="component" value="Chromosome 1"/>
</dbReference>
<dbReference type="STRING" id="4577.B6STH8"/>
<dbReference type="SMR" id="B6STH8"/>
<dbReference type="AlphaFoldDB" id="B6STH8"/>
<accession>B6STH8</accession>
<dbReference type="RefSeq" id="NP_001147211.2">
    <property type="nucleotide sequence ID" value="NM_001153739.3"/>
</dbReference>
<evidence type="ECO:0000313" key="11">
    <source>
        <dbReference type="EnsemblPlants" id="Zm00001eb061000_P001"/>
    </source>
</evidence>
<feature type="transmembrane region" description="Helical" evidence="7">
    <location>
        <begin position="125"/>
        <end position="142"/>
    </location>
</feature>
<proteinExistence type="evidence at transcript level"/>
<reference evidence="9" key="1">
    <citation type="journal article" date="2009" name="Plant Mol. Biol.">
        <title>Insights into corn genes derived from large-scale cDNA sequencing.</title>
        <authorList>
            <person name="Alexandrov N.N."/>
            <person name="Brover V.V."/>
            <person name="Freidin S."/>
            <person name="Troukhan M.E."/>
            <person name="Tatarinova T.V."/>
            <person name="Zhang H."/>
            <person name="Swaller T.J."/>
            <person name="Lu Y.P."/>
            <person name="Bouck J."/>
            <person name="Flavell R.B."/>
            <person name="Feldmann K.A."/>
        </authorList>
    </citation>
    <scope>NUCLEOTIDE SEQUENCE</scope>
</reference>
<keyword evidence="4 7" id="KW-0812">Transmembrane</keyword>
<reference evidence="11" key="3">
    <citation type="submission" date="2019-07" db="EMBL/GenBank/DDBJ databases">
        <authorList>
            <person name="Seetharam A."/>
            <person name="Woodhouse M."/>
            <person name="Cannon E."/>
        </authorList>
    </citation>
    <scope>NUCLEOTIDE SEQUENCE [LARGE SCALE GENOMIC DNA]</scope>
    <source>
        <strain evidence="11">cv. B73</strain>
    </source>
</reference>
<dbReference type="GeneID" id="100280819"/>
<keyword evidence="9" id="KW-0675">Receptor</keyword>
<evidence type="ECO:0000256" key="5">
    <source>
        <dbReference type="ARBA" id="ARBA00022989"/>
    </source>
</evidence>
<evidence type="ECO:0000256" key="8">
    <source>
        <dbReference type="SAM" id="MobiDB-lite"/>
    </source>
</evidence>
<evidence type="ECO:0000256" key="7">
    <source>
        <dbReference type="RuleBase" id="RU363107"/>
    </source>
</evidence>
<reference evidence="11" key="4">
    <citation type="submission" date="2021-05" db="UniProtKB">
        <authorList>
            <consortium name="EnsemblPlants"/>
        </authorList>
    </citation>
    <scope>IDENTIFICATION</scope>
    <source>
        <strain evidence="11">cv. B73</strain>
    </source>
</reference>